<accession>B9M8X1</accession>
<organism evidence="1 2">
    <name type="scientific">Geotalea daltonii (strain DSM 22248 / JCM 15807 / FRC-32)</name>
    <name type="common">Geobacter daltonii</name>
    <dbReference type="NCBI Taxonomy" id="316067"/>
    <lineage>
        <taxon>Bacteria</taxon>
        <taxon>Pseudomonadati</taxon>
        <taxon>Thermodesulfobacteriota</taxon>
        <taxon>Desulfuromonadia</taxon>
        <taxon>Geobacterales</taxon>
        <taxon>Geobacteraceae</taxon>
        <taxon>Geotalea</taxon>
    </lineage>
</organism>
<keyword evidence="2" id="KW-1185">Reference proteome</keyword>
<dbReference type="STRING" id="316067.Geob_2112"/>
<sequence>MRPLLIIEPNLRGLSGHYGEFVRALGTHAGENAVDVFAHPQADEMLAAMNGIRACTDEPRVGCPLAEWRMIVRAVREDIPFLVLTSDGRHAAAVSLAALLAKRQPKRAHLYFHQAPTKPRDSFFLTMSAAARKHASAIAPTAKVADSLRDMGWQHVEYVPYPALAEEKPPQPVPFSHLLMAGAARLNKGLDLVADLAGRWAGEGRSLPLWVQVSKKHAKRHGHREVAVVEALLSSGYSGLVASDKAPERAEYVERFHGALVLAPYERERFSEAVSGVVLDALLHGAPVIATKGTWPGAQVERFGAGVTIEDRSVAALATAIDTVLAKWPDYTARACQAAVVLKREHDPERLLTLLSLSKV</sequence>
<dbReference type="Gene3D" id="3.40.50.2000">
    <property type="entry name" value="Glycogen Phosphorylase B"/>
    <property type="match status" value="1"/>
</dbReference>
<keyword evidence="1" id="KW-0808">Transferase</keyword>
<reference evidence="1 2" key="1">
    <citation type="submission" date="2009-01" db="EMBL/GenBank/DDBJ databases">
        <title>Complete sequence of Geobacter sp. FRC-32.</title>
        <authorList>
            <consortium name="US DOE Joint Genome Institute"/>
            <person name="Lucas S."/>
            <person name="Copeland A."/>
            <person name="Lapidus A."/>
            <person name="Glavina del Rio T."/>
            <person name="Dalin E."/>
            <person name="Tice H."/>
            <person name="Bruce D."/>
            <person name="Goodwin L."/>
            <person name="Pitluck S."/>
            <person name="Saunders E."/>
            <person name="Brettin T."/>
            <person name="Detter J.C."/>
            <person name="Han C."/>
            <person name="Larimer F."/>
            <person name="Land M."/>
            <person name="Hauser L."/>
            <person name="Kyrpides N."/>
            <person name="Ovchinnikova G."/>
            <person name="Kostka J."/>
            <person name="Richardson P."/>
        </authorList>
    </citation>
    <scope>NUCLEOTIDE SEQUENCE [LARGE SCALE GENOMIC DNA]</scope>
    <source>
        <strain evidence="2">DSM 22248 / JCM 15807 / FRC-32</strain>
    </source>
</reference>
<dbReference type="HOGENOM" id="CLU_768949_0_0_7"/>
<dbReference type="OrthoDB" id="5391587at2"/>
<gene>
    <name evidence="1" type="ordered locus">Geob_2112</name>
</gene>
<dbReference type="eggNOG" id="COG0438">
    <property type="taxonomic scope" value="Bacteria"/>
</dbReference>
<proteinExistence type="predicted"/>
<evidence type="ECO:0000313" key="1">
    <source>
        <dbReference type="EMBL" id="ACM20467.1"/>
    </source>
</evidence>
<protein>
    <submittedName>
        <fullName evidence="1">Glycosyltransferase, putative</fullName>
    </submittedName>
</protein>
<dbReference type="EMBL" id="CP001390">
    <property type="protein sequence ID" value="ACM20467.1"/>
    <property type="molecule type" value="Genomic_DNA"/>
</dbReference>
<name>B9M8X1_GEODF</name>
<dbReference type="SUPFAM" id="SSF53756">
    <property type="entry name" value="UDP-Glycosyltransferase/glycogen phosphorylase"/>
    <property type="match status" value="1"/>
</dbReference>
<evidence type="ECO:0000313" key="2">
    <source>
        <dbReference type="Proteomes" id="UP000007721"/>
    </source>
</evidence>
<dbReference type="KEGG" id="geo:Geob_2112"/>
<dbReference type="GO" id="GO:0016740">
    <property type="term" value="F:transferase activity"/>
    <property type="evidence" value="ECO:0007669"/>
    <property type="project" value="UniProtKB-KW"/>
</dbReference>
<dbReference type="AlphaFoldDB" id="B9M8X1"/>
<dbReference type="Proteomes" id="UP000007721">
    <property type="component" value="Chromosome"/>
</dbReference>